<protein>
    <submittedName>
        <fullName evidence="1">DNA modification system-associated small protein</fullName>
    </submittedName>
</protein>
<dbReference type="Proteomes" id="UP001597011">
    <property type="component" value="Unassembled WGS sequence"/>
</dbReference>
<dbReference type="Pfam" id="PF20306">
    <property type="entry name" value="Sp-DndD"/>
    <property type="match status" value="1"/>
</dbReference>
<sequence length="72" mass="8629">MSNKGLDSTFLHFGIRKEDIQLIESLCEKHQLDFDWVKDFLIKEFHEKKIRNQDIDDKTVIQIIDKALQKIK</sequence>
<organism evidence="1 2">
    <name type="scientific">Mariniflexile aquimaris</name>
    <dbReference type="NCBI Taxonomy" id="881009"/>
    <lineage>
        <taxon>Bacteria</taxon>
        <taxon>Pseudomonadati</taxon>
        <taxon>Bacteroidota</taxon>
        <taxon>Flavobacteriia</taxon>
        <taxon>Flavobacteriales</taxon>
        <taxon>Flavobacteriaceae</taxon>
        <taxon>Mariniflexile</taxon>
    </lineage>
</organism>
<dbReference type="InterPro" id="IPR046882">
    <property type="entry name" value="Sp-DndD"/>
</dbReference>
<dbReference type="RefSeq" id="WP_379941528.1">
    <property type="nucleotide sequence ID" value="NZ_JBHTIB010000012.1"/>
</dbReference>
<proteinExistence type="predicted"/>
<evidence type="ECO:0000313" key="2">
    <source>
        <dbReference type="Proteomes" id="UP001597011"/>
    </source>
</evidence>
<accession>A0ABW3BTX9</accession>
<evidence type="ECO:0000313" key="1">
    <source>
        <dbReference type="EMBL" id="MFD0835947.1"/>
    </source>
</evidence>
<dbReference type="EMBL" id="JBHTIB010000012">
    <property type="protein sequence ID" value="MFD0835947.1"/>
    <property type="molecule type" value="Genomic_DNA"/>
</dbReference>
<reference evidence="2" key="1">
    <citation type="journal article" date="2019" name="Int. J. Syst. Evol. Microbiol.">
        <title>The Global Catalogue of Microorganisms (GCM) 10K type strain sequencing project: providing services to taxonomists for standard genome sequencing and annotation.</title>
        <authorList>
            <consortium name="The Broad Institute Genomics Platform"/>
            <consortium name="The Broad Institute Genome Sequencing Center for Infectious Disease"/>
            <person name="Wu L."/>
            <person name="Ma J."/>
        </authorList>
    </citation>
    <scope>NUCLEOTIDE SEQUENCE [LARGE SCALE GENOMIC DNA]</scope>
    <source>
        <strain evidence="2">CCUG 60529</strain>
    </source>
</reference>
<gene>
    <name evidence="1" type="ORF">ACFQ0I_09240</name>
</gene>
<keyword evidence="2" id="KW-1185">Reference proteome</keyword>
<name>A0ABW3BTX9_9FLAO</name>
<comment type="caution">
    <text evidence="1">The sequence shown here is derived from an EMBL/GenBank/DDBJ whole genome shotgun (WGS) entry which is preliminary data.</text>
</comment>